<protein>
    <submittedName>
        <fullName evidence="1">Hypothetical cytosolic protein</fullName>
    </submittedName>
</protein>
<dbReference type="InParanoid" id="Q2LWZ9"/>
<evidence type="ECO:0000313" key="2">
    <source>
        <dbReference type="Proteomes" id="UP000001933"/>
    </source>
</evidence>
<evidence type="ECO:0000313" key="1">
    <source>
        <dbReference type="EMBL" id="ABC78606.1"/>
    </source>
</evidence>
<dbReference type="KEGG" id="sat:SYN_03792"/>
<dbReference type="EMBL" id="CP000252">
    <property type="protein sequence ID" value="ABC78606.1"/>
    <property type="molecule type" value="Genomic_DNA"/>
</dbReference>
<keyword evidence="2" id="KW-1185">Reference proteome</keyword>
<dbReference type="HOGENOM" id="CLU_2756378_0_0_7"/>
<gene>
    <name evidence="1" type="ORF">SYN_03792</name>
</gene>
<organism evidence="1 2">
    <name type="scientific">Syntrophus aciditrophicus (strain SB)</name>
    <dbReference type="NCBI Taxonomy" id="56780"/>
    <lineage>
        <taxon>Bacteria</taxon>
        <taxon>Pseudomonadati</taxon>
        <taxon>Thermodesulfobacteriota</taxon>
        <taxon>Syntrophia</taxon>
        <taxon>Syntrophales</taxon>
        <taxon>Syntrophaceae</taxon>
        <taxon>Syntrophus</taxon>
    </lineage>
</organism>
<accession>Q2LWZ9</accession>
<name>Q2LWZ9_SYNAS</name>
<reference evidence="1 2" key="1">
    <citation type="journal article" date="2007" name="Proc. Natl. Acad. Sci. U.S.A.">
        <title>The genome of Syntrophus aciditrophicus: life at the thermodynamic limit of microbial growth.</title>
        <authorList>
            <person name="McInerney M.J."/>
            <person name="Rohlin L."/>
            <person name="Mouttaki H."/>
            <person name="Kim U."/>
            <person name="Krupp R.S."/>
            <person name="Rios-Hernandez L."/>
            <person name="Sieber J."/>
            <person name="Struchtemeyer C.G."/>
            <person name="Bhattacharyya A."/>
            <person name="Campbell J.W."/>
            <person name="Gunsalus R.P."/>
        </authorList>
    </citation>
    <scope>NUCLEOTIDE SEQUENCE [LARGE SCALE GENOMIC DNA]</scope>
    <source>
        <strain evidence="1 2">SB</strain>
    </source>
</reference>
<proteinExistence type="predicted"/>
<dbReference type="Proteomes" id="UP000001933">
    <property type="component" value="Chromosome"/>
</dbReference>
<dbReference type="AlphaFoldDB" id="Q2LWZ9"/>
<sequence>MKKGVGSFGNQPPLFFWRLADVDRADLNRPLGRNINPRPRMGGDTHDDSPFLVISVSIHAPAWGATSPLG</sequence>